<keyword evidence="4" id="KW-1185">Reference proteome</keyword>
<name>A0ABP6UZG2_9PSEU</name>
<dbReference type="SUPFAM" id="SSF53901">
    <property type="entry name" value="Thiolase-like"/>
    <property type="match status" value="1"/>
</dbReference>
<accession>A0ABP6UZG2</accession>
<comment type="caution">
    <text evidence="3">The sequence shown here is derived from an EMBL/GenBank/DDBJ whole genome shotgun (WGS) entry which is preliminary data.</text>
</comment>
<protein>
    <recommendedName>
        <fullName evidence="2">Beta-ketoacyl synthase-like N-terminal domain-containing protein</fullName>
    </recommendedName>
</protein>
<evidence type="ECO:0000313" key="3">
    <source>
        <dbReference type="EMBL" id="GAA3525871.1"/>
    </source>
</evidence>
<proteinExistence type="predicted"/>
<gene>
    <name evidence="3" type="ORF">GCM10022222_06000</name>
</gene>
<sequence>MLTGFIESEFNPLVHRAAWQCLTGRALDGARTAVVLASLFGDTTTADLASRQLVAGRVHNAILFMQATANAILGHISTQFALTGPLLALSTPDPVEELVATAELLLDDGEIDHVLLVGAELAAGERTIAASAELGVTPPAEDLAVAHLVTRDSGQPETGPPHTEVPATASGEGLRRLLDPAEVNGRAHPARPFPGAHR</sequence>
<feature type="domain" description="Beta-ketoacyl synthase-like N-terminal" evidence="2">
    <location>
        <begin position="23"/>
        <end position="138"/>
    </location>
</feature>
<feature type="region of interest" description="Disordered" evidence="1">
    <location>
        <begin position="152"/>
        <end position="198"/>
    </location>
</feature>
<organism evidence="3 4">
    <name type="scientific">Amycolatopsis ultiminotia</name>
    <dbReference type="NCBI Taxonomy" id="543629"/>
    <lineage>
        <taxon>Bacteria</taxon>
        <taxon>Bacillati</taxon>
        <taxon>Actinomycetota</taxon>
        <taxon>Actinomycetes</taxon>
        <taxon>Pseudonocardiales</taxon>
        <taxon>Pseudonocardiaceae</taxon>
        <taxon>Amycolatopsis</taxon>
    </lineage>
</organism>
<evidence type="ECO:0000313" key="4">
    <source>
        <dbReference type="Proteomes" id="UP001500689"/>
    </source>
</evidence>
<evidence type="ECO:0000256" key="1">
    <source>
        <dbReference type="SAM" id="MobiDB-lite"/>
    </source>
</evidence>
<dbReference type="EMBL" id="BAAAZN010000001">
    <property type="protein sequence ID" value="GAA3525871.1"/>
    <property type="molecule type" value="Genomic_DNA"/>
</dbReference>
<dbReference type="Pfam" id="PF00109">
    <property type="entry name" value="ketoacyl-synt"/>
    <property type="match status" value="1"/>
</dbReference>
<dbReference type="Gene3D" id="3.40.47.10">
    <property type="match status" value="1"/>
</dbReference>
<reference evidence="4" key="1">
    <citation type="journal article" date="2019" name="Int. J. Syst. Evol. Microbiol.">
        <title>The Global Catalogue of Microorganisms (GCM) 10K type strain sequencing project: providing services to taxonomists for standard genome sequencing and annotation.</title>
        <authorList>
            <consortium name="The Broad Institute Genomics Platform"/>
            <consortium name="The Broad Institute Genome Sequencing Center for Infectious Disease"/>
            <person name="Wu L."/>
            <person name="Ma J."/>
        </authorList>
    </citation>
    <scope>NUCLEOTIDE SEQUENCE [LARGE SCALE GENOMIC DNA]</scope>
    <source>
        <strain evidence="4">JCM 16898</strain>
    </source>
</reference>
<evidence type="ECO:0000259" key="2">
    <source>
        <dbReference type="Pfam" id="PF00109"/>
    </source>
</evidence>
<dbReference type="InterPro" id="IPR014030">
    <property type="entry name" value="Ketoacyl_synth_N"/>
</dbReference>
<dbReference type="Proteomes" id="UP001500689">
    <property type="component" value="Unassembled WGS sequence"/>
</dbReference>
<dbReference type="InterPro" id="IPR016039">
    <property type="entry name" value="Thiolase-like"/>
</dbReference>